<dbReference type="KEGG" id="foc:127750491"/>
<evidence type="ECO:0000256" key="1">
    <source>
        <dbReference type="ARBA" id="ARBA00022723"/>
    </source>
</evidence>
<keyword evidence="7" id="KW-1185">Reference proteome</keyword>
<evidence type="ECO:0000256" key="2">
    <source>
        <dbReference type="ARBA" id="ARBA00022771"/>
    </source>
</evidence>
<dbReference type="RefSeq" id="XP_052128256.1">
    <property type="nucleotide sequence ID" value="XM_052272296.1"/>
</dbReference>
<evidence type="ECO:0000256" key="5">
    <source>
        <dbReference type="SAM" id="MobiDB-lite"/>
    </source>
</evidence>
<keyword evidence="2 4" id="KW-0863">Zinc-finger</keyword>
<dbReference type="GO" id="GO:0008270">
    <property type="term" value="F:zinc ion binding"/>
    <property type="evidence" value="ECO:0007669"/>
    <property type="project" value="UniProtKB-KW"/>
</dbReference>
<gene>
    <name evidence="8" type="primary">LOC127750491</name>
</gene>
<dbReference type="InterPro" id="IPR013083">
    <property type="entry name" value="Znf_RING/FYVE/PHD"/>
</dbReference>
<evidence type="ECO:0000259" key="6">
    <source>
        <dbReference type="PROSITE" id="PS50089"/>
    </source>
</evidence>
<dbReference type="PROSITE" id="PS00518">
    <property type="entry name" value="ZF_RING_1"/>
    <property type="match status" value="1"/>
</dbReference>
<sequence length="161" mass="17597">MPGPSRTRHPARLALPCGVQARLGEASSGFQKRARPSAAFSSESDTPSSASSLRKKKSKFAVAPYLVKQMKSLMNLMGSKSKKSNIQSDSSESGASSEDDAPKNDLAAQSLCFMCKKRQCSQILSCKHVYCEPCIKKQKASKKVCIRCGLKFRSWEPLYIG</sequence>
<dbReference type="GeneID" id="127750491"/>
<name>A0A9C6X323_FRAOC</name>
<keyword evidence="1" id="KW-0479">Metal-binding</keyword>
<dbReference type="Gene3D" id="3.30.40.10">
    <property type="entry name" value="Zinc/RING finger domain, C3HC4 (zinc finger)"/>
    <property type="match status" value="1"/>
</dbReference>
<organism evidence="7 8">
    <name type="scientific">Frankliniella occidentalis</name>
    <name type="common">Western flower thrips</name>
    <name type="synonym">Euthrips occidentalis</name>
    <dbReference type="NCBI Taxonomy" id="133901"/>
    <lineage>
        <taxon>Eukaryota</taxon>
        <taxon>Metazoa</taxon>
        <taxon>Ecdysozoa</taxon>
        <taxon>Arthropoda</taxon>
        <taxon>Hexapoda</taxon>
        <taxon>Insecta</taxon>
        <taxon>Pterygota</taxon>
        <taxon>Neoptera</taxon>
        <taxon>Paraneoptera</taxon>
        <taxon>Thysanoptera</taxon>
        <taxon>Terebrantia</taxon>
        <taxon>Thripoidea</taxon>
        <taxon>Thripidae</taxon>
        <taxon>Frankliniella</taxon>
    </lineage>
</organism>
<evidence type="ECO:0000313" key="8">
    <source>
        <dbReference type="RefSeq" id="XP_052128256.1"/>
    </source>
</evidence>
<feature type="compositionally biased region" description="Low complexity" evidence="5">
    <location>
        <begin position="37"/>
        <end position="52"/>
    </location>
</feature>
<evidence type="ECO:0000313" key="7">
    <source>
        <dbReference type="Proteomes" id="UP000504606"/>
    </source>
</evidence>
<evidence type="ECO:0000256" key="3">
    <source>
        <dbReference type="ARBA" id="ARBA00022833"/>
    </source>
</evidence>
<feature type="region of interest" description="Disordered" evidence="5">
    <location>
        <begin position="25"/>
        <end position="57"/>
    </location>
</feature>
<dbReference type="InterPro" id="IPR017907">
    <property type="entry name" value="Znf_RING_CS"/>
</dbReference>
<accession>A0A9C6X323</accession>
<dbReference type="PROSITE" id="PS50089">
    <property type="entry name" value="ZF_RING_2"/>
    <property type="match status" value="1"/>
</dbReference>
<evidence type="ECO:0000256" key="4">
    <source>
        <dbReference type="PROSITE-ProRule" id="PRU00175"/>
    </source>
</evidence>
<feature type="domain" description="RING-type" evidence="6">
    <location>
        <begin position="112"/>
        <end position="148"/>
    </location>
</feature>
<keyword evidence="3" id="KW-0862">Zinc</keyword>
<proteinExistence type="predicted"/>
<feature type="region of interest" description="Disordered" evidence="5">
    <location>
        <begin position="77"/>
        <end position="102"/>
    </location>
</feature>
<dbReference type="InterPro" id="IPR001841">
    <property type="entry name" value="Znf_RING"/>
</dbReference>
<dbReference type="AlphaFoldDB" id="A0A9C6X323"/>
<dbReference type="SUPFAM" id="SSF57850">
    <property type="entry name" value="RING/U-box"/>
    <property type="match status" value="1"/>
</dbReference>
<dbReference type="Proteomes" id="UP000504606">
    <property type="component" value="Unplaced"/>
</dbReference>
<reference evidence="8" key="1">
    <citation type="submission" date="2025-08" db="UniProtKB">
        <authorList>
            <consortium name="RefSeq"/>
        </authorList>
    </citation>
    <scope>IDENTIFICATION</scope>
    <source>
        <tissue evidence="8">Whole organism</tissue>
    </source>
</reference>
<protein>
    <submittedName>
        <fullName evidence="8">Uncharacterized protein LOC127750491</fullName>
    </submittedName>
</protein>